<dbReference type="SUPFAM" id="SSF53187">
    <property type="entry name" value="Zn-dependent exopeptidases"/>
    <property type="match status" value="1"/>
</dbReference>
<keyword evidence="7 11" id="KW-0862">Zinc</keyword>
<evidence type="ECO:0000256" key="10">
    <source>
        <dbReference type="PIRSR" id="PIRSR037215-1"/>
    </source>
</evidence>
<evidence type="ECO:0000256" key="7">
    <source>
        <dbReference type="ARBA" id="ARBA00022833"/>
    </source>
</evidence>
<evidence type="ECO:0000256" key="9">
    <source>
        <dbReference type="NCBIfam" id="TIGR01882"/>
    </source>
</evidence>
<evidence type="ECO:0000256" key="1">
    <source>
        <dbReference type="ARBA" id="ARBA00000870"/>
    </source>
</evidence>
<comment type="caution">
    <text evidence="13">The sequence shown here is derived from an EMBL/GenBank/DDBJ whole genome shotgun (WGS) entry which is preliminary data.</text>
</comment>
<dbReference type="PIRSF" id="PIRSF037215">
    <property type="entry name" value="Peptidase_M20B"/>
    <property type="match status" value="1"/>
</dbReference>
<dbReference type="SUPFAM" id="SSF55031">
    <property type="entry name" value="Bacterial exopeptidase dimerisation domain"/>
    <property type="match status" value="1"/>
</dbReference>
<feature type="binding site" evidence="11">
    <location>
        <position position="388"/>
    </location>
    <ligand>
        <name>Zn(2+)</name>
        <dbReference type="ChEBI" id="CHEBI:29105"/>
        <label>2</label>
    </ligand>
</feature>
<dbReference type="CDD" id="cd03892">
    <property type="entry name" value="M20_peptT"/>
    <property type="match status" value="1"/>
</dbReference>
<evidence type="ECO:0000313" key="15">
    <source>
        <dbReference type="Proteomes" id="UP000077280"/>
    </source>
</evidence>
<gene>
    <name evidence="13" type="primary">pepT</name>
    <name evidence="14" type="ORF">A7K95_02835</name>
    <name evidence="13" type="ORF">GA842_07495</name>
</gene>
<evidence type="ECO:0000256" key="5">
    <source>
        <dbReference type="ARBA" id="ARBA00022723"/>
    </source>
</evidence>
<dbReference type="InterPro" id="IPR011650">
    <property type="entry name" value="Peptidase_M20_dimer"/>
</dbReference>
<feature type="binding site" evidence="11">
    <location>
        <position position="206"/>
    </location>
    <ligand>
        <name>Zn(2+)</name>
        <dbReference type="ChEBI" id="CHEBI:29105"/>
        <label>1</label>
    </ligand>
</feature>
<comment type="catalytic activity">
    <reaction evidence="1">
        <text>Release of the N-terminal residue from a tripeptide.</text>
        <dbReference type="EC" id="3.4.11.4"/>
    </reaction>
</comment>
<dbReference type="Proteomes" id="UP000077280">
    <property type="component" value="Unassembled WGS sequence"/>
</dbReference>
<dbReference type="EMBL" id="WERX01000023">
    <property type="protein sequence ID" value="MDV7694714.1"/>
    <property type="molecule type" value="Genomic_DNA"/>
</dbReference>
<dbReference type="Pfam" id="PF01546">
    <property type="entry name" value="Peptidase_M20"/>
    <property type="match status" value="1"/>
</dbReference>
<feature type="binding site" evidence="11">
    <location>
        <position position="87"/>
    </location>
    <ligand>
        <name>Zn(2+)</name>
        <dbReference type="ChEBI" id="CHEBI:29105"/>
        <label>1</label>
    </ligand>
</feature>
<sequence length="425" mass="46574">MKEMSEINQDYIEKLFVKYAKVNTRSDDRSQTVPTTPGQVALAKLVTADLKKLGVAKVKFDETNGYVTGTLPSNSDKPISALGFIAHLDTADFSADHVKPQVHPNYDGQDIVLNEAKQIVLKASEFPNLKKFVGQRLITSDGTTLLGADDKAGVAALFGALDYFIQNPTVAHGPIRVAFGPDEEIGRGAKQFDAKGFGTDFAYTLDNGQPGQFEYETFNASEAKIEVEGTAVHPGDAYGLMVNAVTIANEIVSALPKDEVPEKSRDHDGFILVNHFEGAVAHASLNLILRDFDTPRFHQKEALLKRIVAKINDRFVEPRVTLELTEQYQNIGDEIRKNPYIVNLALDAYRRIGLTPDIQPFRGGTDGNAITAKGIPTPNLFNGGDNFHGPYEFVTTEAMGVVAETIVAIAREHVRQFGHHDVKPL</sequence>
<reference evidence="13" key="2">
    <citation type="submission" date="2019-10" db="EMBL/GenBank/DDBJ databases">
        <title>Malate fermentation in French cider.</title>
        <authorList>
            <person name="Cousin F.J."/>
            <person name="Medina Fernandez S."/>
            <person name="Misery B."/>
            <person name="Laplace J.-M."/>
            <person name="Cretenet M."/>
        </authorList>
    </citation>
    <scope>NUCLEOTIDE SEQUENCE</scope>
    <source>
        <strain evidence="13">UCMA15901</strain>
    </source>
</reference>
<dbReference type="PANTHER" id="PTHR42994:SF1">
    <property type="entry name" value="PEPTIDASE T"/>
    <property type="match status" value="1"/>
</dbReference>
<dbReference type="InterPro" id="IPR010161">
    <property type="entry name" value="Peptidase_M20B"/>
</dbReference>
<dbReference type="NCBIfam" id="NF003976">
    <property type="entry name" value="PRK05469.1"/>
    <property type="match status" value="1"/>
</dbReference>
<dbReference type="PANTHER" id="PTHR42994">
    <property type="entry name" value="PEPTIDASE T"/>
    <property type="match status" value="1"/>
</dbReference>
<proteinExistence type="inferred from homology"/>
<evidence type="ECO:0000256" key="3">
    <source>
        <dbReference type="ARBA" id="ARBA00022438"/>
    </source>
</evidence>
<keyword evidence="6 13" id="KW-0378">Hydrolase</keyword>
<keyword evidence="3 13" id="KW-0031">Aminopeptidase</keyword>
<dbReference type="PROSITE" id="PS00759">
    <property type="entry name" value="ARGE_DAPE_CPG2_2"/>
    <property type="match status" value="1"/>
</dbReference>
<dbReference type="GO" id="GO:0008237">
    <property type="term" value="F:metallopeptidase activity"/>
    <property type="evidence" value="ECO:0007669"/>
    <property type="project" value="UniProtKB-KW"/>
</dbReference>
<accession>A0AAP5WE27</accession>
<comment type="similarity">
    <text evidence="2">Belongs to the peptidase M20B family.</text>
</comment>
<evidence type="ECO:0000313" key="16">
    <source>
        <dbReference type="Proteomes" id="UP001275867"/>
    </source>
</evidence>
<dbReference type="GO" id="GO:0006508">
    <property type="term" value="P:proteolysis"/>
    <property type="evidence" value="ECO:0007669"/>
    <property type="project" value="UniProtKB-UniRule"/>
</dbReference>
<keyword evidence="5 11" id="KW-0479">Metal-binding</keyword>
<dbReference type="NCBIfam" id="NF009920">
    <property type="entry name" value="PRK13381.1"/>
    <property type="match status" value="1"/>
</dbReference>
<dbReference type="Pfam" id="PF07687">
    <property type="entry name" value="M20_dimer"/>
    <property type="match status" value="1"/>
</dbReference>
<evidence type="ECO:0000256" key="6">
    <source>
        <dbReference type="ARBA" id="ARBA00022801"/>
    </source>
</evidence>
<keyword evidence="15" id="KW-1185">Reference proteome</keyword>
<evidence type="ECO:0000256" key="2">
    <source>
        <dbReference type="ARBA" id="ARBA00009692"/>
    </source>
</evidence>
<keyword evidence="4" id="KW-0645">Protease</keyword>
<evidence type="ECO:0000256" key="11">
    <source>
        <dbReference type="PIRSR" id="PIRSR037215-2"/>
    </source>
</evidence>
<dbReference type="Gene3D" id="3.40.630.10">
    <property type="entry name" value="Zn peptidases"/>
    <property type="match status" value="1"/>
</dbReference>
<organism evidence="13 16">
    <name type="scientific">Pediococcus parvulus</name>
    <dbReference type="NCBI Taxonomy" id="54062"/>
    <lineage>
        <taxon>Bacteria</taxon>
        <taxon>Bacillati</taxon>
        <taxon>Bacillota</taxon>
        <taxon>Bacilli</taxon>
        <taxon>Lactobacillales</taxon>
        <taxon>Lactobacillaceae</taxon>
        <taxon>Pediococcus</taxon>
    </lineage>
</organism>
<feature type="binding site" evidence="11">
    <location>
        <position position="184"/>
    </location>
    <ligand>
        <name>Zn(2+)</name>
        <dbReference type="ChEBI" id="CHEBI:29105"/>
        <label>2</label>
    </ligand>
</feature>
<feature type="domain" description="Peptidase M20 dimerisation" evidence="12">
    <location>
        <begin position="215"/>
        <end position="315"/>
    </location>
</feature>
<evidence type="ECO:0000313" key="14">
    <source>
        <dbReference type="EMBL" id="OAD64830.1"/>
    </source>
</evidence>
<dbReference type="AlphaFoldDB" id="A0AAP5WE27"/>
<dbReference type="GO" id="GO:0045148">
    <property type="term" value="F:tripeptide aminopeptidase activity"/>
    <property type="evidence" value="ECO:0007669"/>
    <property type="project" value="UniProtKB-UniRule"/>
</dbReference>
<dbReference type="GO" id="GO:0005829">
    <property type="term" value="C:cytosol"/>
    <property type="evidence" value="ECO:0007669"/>
    <property type="project" value="TreeGrafter"/>
</dbReference>
<dbReference type="InterPro" id="IPR001261">
    <property type="entry name" value="ArgE/DapE_CS"/>
</dbReference>
<dbReference type="GO" id="GO:0008270">
    <property type="term" value="F:zinc ion binding"/>
    <property type="evidence" value="ECO:0007669"/>
    <property type="project" value="InterPro"/>
</dbReference>
<evidence type="ECO:0000256" key="4">
    <source>
        <dbReference type="ARBA" id="ARBA00022670"/>
    </source>
</evidence>
<evidence type="ECO:0000259" key="12">
    <source>
        <dbReference type="Pfam" id="PF07687"/>
    </source>
</evidence>
<dbReference type="InterPro" id="IPR036264">
    <property type="entry name" value="Bact_exopeptidase_dim_dom"/>
</dbReference>
<protein>
    <recommendedName>
        <fullName evidence="9">Peptidase T</fullName>
        <ecNumber evidence="9">3.4.11.4</ecNumber>
    </recommendedName>
</protein>
<dbReference type="InterPro" id="IPR002933">
    <property type="entry name" value="Peptidase_M20"/>
</dbReference>
<feature type="binding site" evidence="11">
    <location>
        <position position="149"/>
    </location>
    <ligand>
        <name>Zn(2+)</name>
        <dbReference type="ChEBI" id="CHEBI:29105"/>
        <label>2</label>
    </ligand>
</feature>
<dbReference type="Proteomes" id="UP001275867">
    <property type="component" value="Unassembled WGS sequence"/>
</dbReference>
<dbReference type="EMBL" id="LXND01000021">
    <property type="protein sequence ID" value="OAD64830.1"/>
    <property type="molecule type" value="Genomic_DNA"/>
</dbReference>
<reference evidence="14 15" key="1">
    <citation type="submission" date="2016-05" db="EMBL/GenBank/DDBJ databases">
        <title>Draft genome sequence of Pediococcus parvulus 2.6, a probiotic beta-glucan producer strain.</title>
        <authorList>
            <person name="Mohedano M.L."/>
            <person name="Perez-Ramos A."/>
            <person name="Duenas M.T."/>
            <person name="Lamontanara A."/>
            <person name="Orru L."/>
            <person name="Spano G."/>
            <person name="Capozzi V."/>
            <person name="Lopez P."/>
        </authorList>
    </citation>
    <scope>NUCLEOTIDE SEQUENCE [LARGE SCALE GENOMIC DNA]</scope>
    <source>
        <strain evidence="14 15">2.6</strain>
    </source>
</reference>
<evidence type="ECO:0000313" key="13">
    <source>
        <dbReference type="EMBL" id="MDV7694714.1"/>
    </source>
</evidence>
<feature type="active site" evidence="10">
    <location>
        <position position="89"/>
    </location>
</feature>
<name>A0AAP5WE27_9LACO</name>
<dbReference type="EC" id="3.4.11.4" evidence="9"/>
<feature type="active site" description="Proton acceptor" evidence="10">
    <location>
        <position position="183"/>
    </location>
</feature>
<dbReference type="Gene3D" id="3.30.70.360">
    <property type="match status" value="1"/>
</dbReference>
<evidence type="ECO:0000256" key="8">
    <source>
        <dbReference type="ARBA" id="ARBA00023049"/>
    </source>
</evidence>
<dbReference type="GO" id="GO:0006518">
    <property type="term" value="P:peptide metabolic process"/>
    <property type="evidence" value="ECO:0007669"/>
    <property type="project" value="InterPro"/>
</dbReference>
<comment type="cofactor">
    <cofactor evidence="11">
        <name>Zn(2+)</name>
        <dbReference type="ChEBI" id="CHEBI:29105"/>
    </cofactor>
    <text evidence="11">Binds 2 Zn(2+) ions per subunit.</text>
</comment>
<keyword evidence="8" id="KW-0482">Metalloprotease</keyword>
<dbReference type="PROSITE" id="PS00758">
    <property type="entry name" value="ARGE_DAPE_CPG2_1"/>
    <property type="match status" value="1"/>
</dbReference>
<dbReference type="NCBIfam" id="TIGR01882">
    <property type="entry name" value="peptidase-T"/>
    <property type="match status" value="1"/>
</dbReference>
<feature type="binding site" evidence="11">
    <location>
        <position position="149"/>
    </location>
    <ligand>
        <name>Zn(2+)</name>
        <dbReference type="ChEBI" id="CHEBI:29105"/>
        <label>1</label>
    </ligand>
</feature>